<accession>A0A1W6MUL7</accession>
<protein>
    <recommendedName>
        <fullName evidence="3">N-terminal of MaoC-like dehydratase domain-containing protein</fullName>
    </recommendedName>
</protein>
<organism evidence="1 2">
    <name type="scientific">Methylocystis bryophila</name>
    <dbReference type="NCBI Taxonomy" id="655015"/>
    <lineage>
        <taxon>Bacteria</taxon>
        <taxon>Pseudomonadati</taxon>
        <taxon>Pseudomonadota</taxon>
        <taxon>Alphaproteobacteria</taxon>
        <taxon>Hyphomicrobiales</taxon>
        <taxon>Methylocystaceae</taxon>
        <taxon>Methylocystis</taxon>
    </lineage>
</organism>
<dbReference type="KEGG" id="mbry:B1812_09705"/>
<evidence type="ECO:0008006" key="3">
    <source>
        <dbReference type="Google" id="ProtNLM"/>
    </source>
</evidence>
<sequence>MGSEEIAIDFGPPTEVVVDATLAEAFARETGVRLKGKATPLAYPAVWLAQPRLREKIAKICAEADALPVHESQRFTYETPLRQDVRYLLAVAARREARPARLVLDATLSDSRGASVGRFETVLRLVSRADLAKKGDA</sequence>
<dbReference type="Proteomes" id="UP000193978">
    <property type="component" value="Chromosome"/>
</dbReference>
<proteinExistence type="predicted"/>
<evidence type="ECO:0000313" key="2">
    <source>
        <dbReference type="Proteomes" id="UP000193978"/>
    </source>
</evidence>
<gene>
    <name evidence="1" type="ORF">B1812_09705</name>
</gene>
<dbReference type="STRING" id="655015.B1812_09705"/>
<dbReference type="EMBL" id="CP019948">
    <property type="protein sequence ID" value="ARN81308.1"/>
    <property type="molecule type" value="Genomic_DNA"/>
</dbReference>
<name>A0A1W6MUL7_9HYPH</name>
<dbReference type="RefSeq" id="WP_085771403.1">
    <property type="nucleotide sequence ID" value="NZ_AP027149.1"/>
</dbReference>
<dbReference type="AlphaFoldDB" id="A0A1W6MUL7"/>
<evidence type="ECO:0000313" key="1">
    <source>
        <dbReference type="EMBL" id="ARN81308.1"/>
    </source>
</evidence>
<reference evidence="1 2" key="1">
    <citation type="submission" date="2017-02" db="EMBL/GenBank/DDBJ databases">
        <authorList>
            <person name="Peterson S.W."/>
        </authorList>
    </citation>
    <scope>NUCLEOTIDE SEQUENCE [LARGE SCALE GENOMIC DNA]</scope>
    <source>
        <strain evidence="1 2">S285</strain>
    </source>
</reference>
<keyword evidence="2" id="KW-1185">Reference proteome</keyword>